<evidence type="ECO:0000313" key="4">
    <source>
        <dbReference type="EMBL" id="MFG3192065.1"/>
    </source>
</evidence>
<organism evidence="4 5">
    <name type="scientific">Streptomyces omiyaensis</name>
    <dbReference type="NCBI Taxonomy" id="68247"/>
    <lineage>
        <taxon>Bacteria</taxon>
        <taxon>Bacillati</taxon>
        <taxon>Actinomycetota</taxon>
        <taxon>Actinomycetes</taxon>
        <taxon>Kitasatosporales</taxon>
        <taxon>Streptomycetaceae</taxon>
        <taxon>Streptomyces</taxon>
    </lineage>
</organism>
<dbReference type="RefSeq" id="WP_392883845.1">
    <property type="nucleotide sequence ID" value="NZ_JBICZW010000017.1"/>
</dbReference>
<reference evidence="4 5" key="1">
    <citation type="submission" date="2024-10" db="EMBL/GenBank/DDBJ databases">
        <title>The Natural Products Discovery Center: Release of the First 8490 Sequenced Strains for Exploring Actinobacteria Biosynthetic Diversity.</title>
        <authorList>
            <person name="Kalkreuter E."/>
            <person name="Kautsar S.A."/>
            <person name="Yang D."/>
            <person name="Bader C.D."/>
            <person name="Teijaro C.N."/>
            <person name="Fluegel L."/>
            <person name="Davis C.M."/>
            <person name="Simpson J.R."/>
            <person name="Lauterbach L."/>
            <person name="Steele A.D."/>
            <person name="Gui C."/>
            <person name="Meng S."/>
            <person name="Li G."/>
            <person name="Viehrig K."/>
            <person name="Ye F."/>
            <person name="Su P."/>
            <person name="Kiefer A.F."/>
            <person name="Nichols A."/>
            <person name="Cepeda A.J."/>
            <person name="Yan W."/>
            <person name="Fan B."/>
            <person name="Jiang Y."/>
            <person name="Adhikari A."/>
            <person name="Zheng C.-J."/>
            <person name="Schuster L."/>
            <person name="Cowan T.M."/>
            <person name="Smanski M.J."/>
            <person name="Chevrette M.G."/>
            <person name="De Carvalho L.P.S."/>
            <person name="Shen B."/>
        </authorList>
    </citation>
    <scope>NUCLEOTIDE SEQUENCE [LARGE SCALE GENOMIC DNA]</scope>
    <source>
        <strain evidence="4 5">NPDC048229</strain>
    </source>
</reference>
<dbReference type="Pfam" id="PF13400">
    <property type="entry name" value="Tad"/>
    <property type="match status" value="1"/>
</dbReference>
<comment type="caution">
    <text evidence="4">The sequence shown here is derived from an EMBL/GenBank/DDBJ whole genome shotgun (WGS) entry which is preliminary data.</text>
</comment>
<keyword evidence="2" id="KW-0812">Transmembrane</keyword>
<feature type="compositionally biased region" description="Pro residues" evidence="1">
    <location>
        <begin position="150"/>
        <end position="160"/>
    </location>
</feature>
<keyword evidence="2" id="KW-1133">Transmembrane helix</keyword>
<protein>
    <submittedName>
        <fullName evidence="4">Pilus assembly protein TadG-related protein</fullName>
    </submittedName>
</protein>
<dbReference type="EMBL" id="JBICZW010000017">
    <property type="protein sequence ID" value="MFG3192065.1"/>
    <property type="molecule type" value="Genomic_DNA"/>
</dbReference>
<evidence type="ECO:0000259" key="3">
    <source>
        <dbReference type="Pfam" id="PF13400"/>
    </source>
</evidence>
<evidence type="ECO:0000256" key="2">
    <source>
        <dbReference type="SAM" id="Phobius"/>
    </source>
</evidence>
<feature type="transmembrane region" description="Helical" evidence="2">
    <location>
        <begin position="6"/>
        <end position="27"/>
    </location>
</feature>
<evidence type="ECO:0000313" key="5">
    <source>
        <dbReference type="Proteomes" id="UP001604282"/>
    </source>
</evidence>
<feature type="region of interest" description="Disordered" evidence="1">
    <location>
        <begin position="146"/>
        <end position="176"/>
    </location>
</feature>
<dbReference type="InterPro" id="IPR028087">
    <property type="entry name" value="Tad_N"/>
</dbReference>
<proteinExistence type="predicted"/>
<sequence length="210" mass="22463">MDRGQAFPTYVAVVAGLLFLAFVYFVVGQAALLRNGAQTAADAAALGAAQDARAQLREGWIDVIRDPAQWDRFVEGEAYMVDRACVKATVFASLNDAELSPEDCVPLEFGFAVTVHTKGTVGDSIVPGTADRQAVASASAVIEPLCTFDPPEPSPEPDPSGTPSEEPDEEEPEPILGLFCNGKDWEIDPLVPALPEVDDLFRVRLTGDDE</sequence>
<dbReference type="Proteomes" id="UP001604282">
    <property type="component" value="Unassembled WGS sequence"/>
</dbReference>
<keyword evidence="2" id="KW-0472">Membrane</keyword>
<name>A0ABW7C0E0_9ACTN</name>
<evidence type="ECO:0000256" key="1">
    <source>
        <dbReference type="SAM" id="MobiDB-lite"/>
    </source>
</evidence>
<feature type="domain" description="Putative Flp pilus-assembly TadG-like N-terminal" evidence="3">
    <location>
        <begin position="5"/>
        <end position="51"/>
    </location>
</feature>
<accession>A0ABW7C0E0</accession>
<gene>
    <name evidence="4" type="ORF">ACGFYS_24350</name>
</gene>
<keyword evidence="5" id="KW-1185">Reference proteome</keyword>